<evidence type="ECO:0000313" key="4">
    <source>
        <dbReference type="Proteomes" id="UP000237347"/>
    </source>
</evidence>
<dbReference type="Gene3D" id="1.25.40.10">
    <property type="entry name" value="Tetratricopeptide repeat domain"/>
    <property type="match status" value="3"/>
</dbReference>
<feature type="repeat" description="PPR" evidence="2">
    <location>
        <begin position="62"/>
        <end position="96"/>
    </location>
</feature>
<protein>
    <submittedName>
        <fullName evidence="3">Pentatricopeptide repeat-containing protein</fullName>
    </submittedName>
</protein>
<organism evidence="3 4">
    <name type="scientific">Quercus suber</name>
    <name type="common">Cork oak</name>
    <dbReference type="NCBI Taxonomy" id="58331"/>
    <lineage>
        <taxon>Eukaryota</taxon>
        <taxon>Viridiplantae</taxon>
        <taxon>Streptophyta</taxon>
        <taxon>Embryophyta</taxon>
        <taxon>Tracheophyta</taxon>
        <taxon>Spermatophyta</taxon>
        <taxon>Magnoliopsida</taxon>
        <taxon>eudicotyledons</taxon>
        <taxon>Gunneridae</taxon>
        <taxon>Pentapetalae</taxon>
        <taxon>rosids</taxon>
        <taxon>fabids</taxon>
        <taxon>Fagales</taxon>
        <taxon>Fagaceae</taxon>
        <taxon>Quercus</taxon>
    </lineage>
</organism>
<comment type="caution">
    <text evidence="3">The sequence shown here is derived from an EMBL/GenBank/DDBJ whole genome shotgun (WGS) entry which is preliminary data.</text>
</comment>
<dbReference type="Pfam" id="PF01535">
    <property type="entry name" value="PPR"/>
    <property type="match status" value="3"/>
</dbReference>
<dbReference type="AlphaFoldDB" id="A0AAW0KRI9"/>
<reference evidence="3 4" key="1">
    <citation type="journal article" date="2018" name="Sci. Data">
        <title>The draft genome sequence of cork oak.</title>
        <authorList>
            <person name="Ramos A.M."/>
            <person name="Usie A."/>
            <person name="Barbosa P."/>
            <person name="Barros P.M."/>
            <person name="Capote T."/>
            <person name="Chaves I."/>
            <person name="Simoes F."/>
            <person name="Abreu I."/>
            <person name="Carrasquinho I."/>
            <person name="Faro C."/>
            <person name="Guimaraes J.B."/>
            <person name="Mendonca D."/>
            <person name="Nobrega F."/>
            <person name="Rodrigues L."/>
            <person name="Saibo N.J.M."/>
            <person name="Varela M.C."/>
            <person name="Egas C."/>
            <person name="Matos J."/>
            <person name="Miguel C.M."/>
            <person name="Oliveira M.M."/>
            <person name="Ricardo C.P."/>
            <person name="Goncalves S."/>
        </authorList>
    </citation>
    <scope>NUCLEOTIDE SEQUENCE [LARGE SCALE GENOMIC DNA]</scope>
    <source>
        <strain evidence="4">cv. HL8</strain>
    </source>
</reference>
<evidence type="ECO:0000313" key="3">
    <source>
        <dbReference type="EMBL" id="KAK7841016.1"/>
    </source>
</evidence>
<dbReference type="Pfam" id="PF12854">
    <property type="entry name" value="PPR_1"/>
    <property type="match status" value="1"/>
</dbReference>
<feature type="repeat" description="PPR" evidence="2">
    <location>
        <begin position="156"/>
        <end position="190"/>
    </location>
</feature>
<feature type="repeat" description="PPR" evidence="2">
    <location>
        <begin position="226"/>
        <end position="260"/>
    </location>
</feature>
<dbReference type="InterPro" id="IPR002885">
    <property type="entry name" value="PPR_rpt"/>
</dbReference>
<accession>A0AAW0KRI9</accession>
<name>A0AAW0KRI9_QUESU</name>
<keyword evidence="4" id="KW-1185">Reference proteome</keyword>
<proteinExistence type="predicted"/>
<feature type="repeat" description="PPR" evidence="2">
    <location>
        <begin position="27"/>
        <end position="61"/>
    </location>
</feature>
<feature type="non-terminal residue" evidence="3">
    <location>
        <position position="1"/>
    </location>
</feature>
<dbReference type="PROSITE" id="PS51375">
    <property type="entry name" value="PPR"/>
    <property type="match status" value="6"/>
</dbReference>
<keyword evidence="1" id="KW-0677">Repeat</keyword>
<dbReference type="InterPro" id="IPR011990">
    <property type="entry name" value="TPR-like_helical_dom_sf"/>
</dbReference>
<dbReference type="NCBIfam" id="TIGR00756">
    <property type="entry name" value="PPR"/>
    <property type="match status" value="5"/>
</dbReference>
<dbReference type="EMBL" id="PKMF04000250">
    <property type="protein sequence ID" value="KAK7841016.1"/>
    <property type="molecule type" value="Genomic_DNA"/>
</dbReference>
<evidence type="ECO:0000256" key="1">
    <source>
        <dbReference type="ARBA" id="ARBA00022737"/>
    </source>
</evidence>
<dbReference type="Pfam" id="PF13041">
    <property type="entry name" value="PPR_2"/>
    <property type="match status" value="2"/>
</dbReference>
<dbReference type="Proteomes" id="UP000237347">
    <property type="component" value="Unassembled WGS sequence"/>
</dbReference>
<gene>
    <name evidence="3" type="ORF">CFP56_016007</name>
</gene>
<sequence length="360" mass="40359">FNGSYLGQLEKAEAVIIDGIRLGVLPDVVTYNTLIDAYCRFVSMDTAYTILPRMREAGISPDVITYNSLLAGAARNCLLSQSLDIFEEMLQSVMKRCFRSRQFELGLEILSEMKSEGHMYDGFAYCTAISALVKMGKIKEANDCMEQMIRNGIVLDLVSYNTLINLYCKEGKLEAAFKLLDEIEKGGLECDRYTHTIIIDGLCKAGNIEGAQQHLSYMNTMGFDSNLVALNCMIDGLCKAGQIDCAMKLFESMEIKDSFTYTSLVHNLCRARRFRSASKLLLSCLKNGMKILKSTQRAVLDGLRNSGYTSEARKLKSKIWSAYPKKTRHIWEAFSCGSCFKLMDSQVNHFSYALMAAILP</sequence>
<dbReference type="PANTHER" id="PTHR45613">
    <property type="entry name" value="PENTATRICOPEPTIDE REPEAT-CONTAINING PROTEIN"/>
    <property type="match status" value="1"/>
</dbReference>
<feature type="repeat" description="PPR" evidence="2">
    <location>
        <begin position="121"/>
        <end position="155"/>
    </location>
</feature>
<dbReference type="PANTHER" id="PTHR45613:SF207">
    <property type="entry name" value="OS08G0300700 PROTEIN"/>
    <property type="match status" value="1"/>
</dbReference>
<feature type="repeat" description="PPR" evidence="2">
    <location>
        <begin position="191"/>
        <end position="225"/>
    </location>
</feature>
<evidence type="ECO:0000256" key="2">
    <source>
        <dbReference type="PROSITE-ProRule" id="PRU00708"/>
    </source>
</evidence>